<sequence length="367" mass="41961">MEQRLQISNIQMLALVALSTFGTSSLYAPQILASYADRDSWFVVIIGGMIGVLNALVFFWLFKLHPDKDLISLCTLLFGKWFGRLLALVFIFYFLDITTWSLREFSQFFIITLNPIIPQTWYLIVGAIMAAFAVYHGLETFSRVSVLVLPASIGTFLLIYLLLINQYHPEYLLPVMENGVIQPLRGTMLMISWFGDVMFVSMILKYVKRTKKTVHYLLGAIGITFFILIMGAAVCTMVFGGKATASFIYPNISLIQNLQLFRNIERFDAALVVIWVMSSFIKITVYFWSALQGLKELFNIQRIRLWIIPMSAALIIVSKYKVWGLIELSAIYDKQSWFFVLFQFFIPCVFLLVALVKKKLNNEGGAL</sequence>
<accession>A0ABW4YQN7</accession>
<evidence type="ECO:0000313" key="10">
    <source>
        <dbReference type="Proteomes" id="UP001597362"/>
    </source>
</evidence>
<comment type="similarity">
    <text evidence="2">Belongs to the amino acid-polyamine-organocation (APC) superfamily. Spore germination protein (SGP) (TC 2.A.3.9) family.</text>
</comment>
<feature type="transmembrane region" description="Helical" evidence="8">
    <location>
        <begin position="41"/>
        <end position="61"/>
    </location>
</feature>
<dbReference type="NCBIfam" id="TIGR00912">
    <property type="entry name" value="2A0309"/>
    <property type="match status" value="1"/>
</dbReference>
<evidence type="ECO:0000256" key="4">
    <source>
        <dbReference type="ARBA" id="ARBA00022544"/>
    </source>
</evidence>
<dbReference type="RefSeq" id="WP_377775586.1">
    <property type="nucleotide sequence ID" value="NZ_JBHUHO010000049.1"/>
</dbReference>
<evidence type="ECO:0000256" key="1">
    <source>
        <dbReference type="ARBA" id="ARBA00004141"/>
    </source>
</evidence>
<evidence type="ECO:0000313" key="9">
    <source>
        <dbReference type="EMBL" id="MFD2118051.1"/>
    </source>
</evidence>
<feature type="transmembrane region" description="Helical" evidence="8">
    <location>
        <begin position="12"/>
        <end position="35"/>
    </location>
</feature>
<feature type="transmembrane region" description="Helical" evidence="8">
    <location>
        <begin position="81"/>
        <end position="100"/>
    </location>
</feature>
<feature type="transmembrane region" description="Helical" evidence="8">
    <location>
        <begin position="335"/>
        <end position="356"/>
    </location>
</feature>
<dbReference type="EMBL" id="JBHUHO010000049">
    <property type="protein sequence ID" value="MFD2118051.1"/>
    <property type="molecule type" value="Genomic_DNA"/>
</dbReference>
<comment type="caution">
    <text evidence="9">The sequence shown here is derived from an EMBL/GenBank/DDBJ whole genome shotgun (WGS) entry which is preliminary data.</text>
</comment>
<feature type="transmembrane region" description="Helical" evidence="8">
    <location>
        <begin position="303"/>
        <end position="323"/>
    </location>
</feature>
<dbReference type="PANTHER" id="PTHR34975">
    <property type="entry name" value="SPORE GERMINATION PROTEIN A2"/>
    <property type="match status" value="1"/>
</dbReference>
<evidence type="ECO:0000256" key="5">
    <source>
        <dbReference type="ARBA" id="ARBA00022692"/>
    </source>
</evidence>
<proteinExistence type="inferred from homology"/>
<feature type="transmembrane region" description="Helical" evidence="8">
    <location>
        <begin position="216"/>
        <end position="249"/>
    </location>
</feature>
<keyword evidence="4" id="KW-0309">Germination</keyword>
<keyword evidence="10" id="KW-1185">Reference proteome</keyword>
<evidence type="ECO:0000256" key="6">
    <source>
        <dbReference type="ARBA" id="ARBA00022989"/>
    </source>
</evidence>
<evidence type="ECO:0000256" key="2">
    <source>
        <dbReference type="ARBA" id="ARBA00007998"/>
    </source>
</evidence>
<dbReference type="InterPro" id="IPR004761">
    <property type="entry name" value="Spore_GerAB"/>
</dbReference>
<comment type="subcellular location">
    <subcellularLocation>
        <location evidence="1">Membrane</location>
        <topology evidence="1">Multi-pass membrane protein</topology>
    </subcellularLocation>
</comment>
<name>A0ABW4YQN7_9BACL</name>
<keyword evidence="7 8" id="KW-0472">Membrane</keyword>
<feature type="transmembrane region" description="Helical" evidence="8">
    <location>
        <begin position="120"/>
        <end position="138"/>
    </location>
</feature>
<feature type="transmembrane region" description="Helical" evidence="8">
    <location>
        <begin position="145"/>
        <end position="164"/>
    </location>
</feature>
<organism evidence="9 10">
    <name type="scientific">Paenibacillus yanchengensis</name>
    <dbReference type="NCBI Taxonomy" id="2035833"/>
    <lineage>
        <taxon>Bacteria</taxon>
        <taxon>Bacillati</taxon>
        <taxon>Bacillota</taxon>
        <taxon>Bacilli</taxon>
        <taxon>Bacillales</taxon>
        <taxon>Paenibacillaceae</taxon>
        <taxon>Paenibacillus</taxon>
    </lineage>
</organism>
<reference evidence="10" key="1">
    <citation type="journal article" date="2019" name="Int. J. Syst. Evol. Microbiol.">
        <title>The Global Catalogue of Microorganisms (GCM) 10K type strain sequencing project: providing services to taxonomists for standard genome sequencing and annotation.</title>
        <authorList>
            <consortium name="The Broad Institute Genomics Platform"/>
            <consortium name="The Broad Institute Genome Sequencing Center for Infectious Disease"/>
            <person name="Wu L."/>
            <person name="Ma J."/>
        </authorList>
    </citation>
    <scope>NUCLEOTIDE SEQUENCE [LARGE SCALE GENOMIC DNA]</scope>
    <source>
        <strain evidence="10">GH52</strain>
    </source>
</reference>
<feature type="transmembrane region" description="Helical" evidence="8">
    <location>
        <begin position="269"/>
        <end position="291"/>
    </location>
</feature>
<gene>
    <name evidence="9" type="ORF">ACFSJH_20325</name>
</gene>
<protein>
    <submittedName>
        <fullName evidence="9">Endospore germination permease</fullName>
    </submittedName>
</protein>
<dbReference type="Pfam" id="PF03845">
    <property type="entry name" value="Spore_permease"/>
    <property type="match status" value="1"/>
</dbReference>
<dbReference type="PANTHER" id="PTHR34975:SF2">
    <property type="entry name" value="SPORE GERMINATION PROTEIN A2"/>
    <property type="match status" value="1"/>
</dbReference>
<keyword evidence="3" id="KW-0813">Transport</keyword>
<evidence type="ECO:0000256" key="7">
    <source>
        <dbReference type="ARBA" id="ARBA00023136"/>
    </source>
</evidence>
<evidence type="ECO:0000256" key="3">
    <source>
        <dbReference type="ARBA" id="ARBA00022448"/>
    </source>
</evidence>
<keyword evidence="6 8" id="KW-1133">Transmembrane helix</keyword>
<keyword evidence="5 8" id="KW-0812">Transmembrane</keyword>
<feature type="transmembrane region" description="Helical" evidence="8">
    <location>
        <begin position="184"/>
        <end position="204"/>
    </location>
</feature>
<evidence type="ECO:0000256" key="8">
    <source>
        <dbReference type="SAM" id="Phobius"/>
    </source>
</evidence>
<dbReference type="Proteomes" id="UP001597362">
    <property type="component" value="Unassembled WGS sequence"/>
</dbReference>